<feature type="non-terminal residue" evidence="1">
    <location>
        <position position="1"/>
    </location>
</feature>
<dbReference type="Proteomes" id="UP001233999">
    <property type="component" value="Unassembled WGS sequence"/>
</dbReference>
<organism evidence="1 2">
    <name type="scientific">Diploptera punctata</name>
    <name type="common">Pacific beetle cockroach</name>
    <dbReference type="NCBI Taxonomy" id="6984"/>
    <lineage>
        <taxon>Eukaryota</taxon>
        <taxon>Metazoa</taxon>
        <taxon>Ecdysozoa</taxon>
        <taxon>Arthropoda</taxon>
        <taxon>Hexapoda</taxon>
        <taxon>Insecta</taxon>
        <taxon>Pterygota</taxon>
        <taxon>Neoptera</taxon>
        <taxon>Polyneoptera</taxon>
        <taxon>Dictyoptera</taxon>
        <taxon>Blattodea</taxon>
        <taxon>Blaberoidea</taxon>
        <taxon>Blaberidae</taxon>
        <taxon>Diplopterinae</taxon>
        <taxon>Diploptera</taxon>
    </lineage>
</organism>
<gene>
    <name evidence="1" type="ORF">L9F63_012311</name>
</gene>
<reference evidence="1" key="1">
    <citation type="journal article" date="2023" name="IScience">
        <title>Live-bearing cockroach genome reveals convergent evolutionary mechanisms linked to viviparity in insects and beyond.</title>
        <authorList>
            <person name="Fouks B."/>
            <person name="Harrison M.C."/>
            <person name="Mikhailova A.A."/>
            <person name="Marchal E."/>
            <person name="English S."/>
            <person name="Carruthers M."/>
            <person name="Jennings E.C."/>
            <person name="Chiamaka E.L."/>
            <person name="Frigard R.A."/>
            <person name="Pippel M."/>
            <person name="Attardo G.M."/>
            <person name="Benoit J.B."/>
            <person name="Bornberg-Bauer E."/>
            <person name="Tobe S.S."/>
        </authorList>
    </citation>
    <scope>NUCLEOTIDE SEQUENCE</scope>
    <source>
        <strain evidence="1">Stay&amp;Tobe</strain>
    </source>
</reference>
<sequence length="61" mass="7123">NLDTRIIYFVTYFISLLIQENSSDPFFHFPQLSYSVDMEQIPGDLRVYNIHNSASLLVQVI</sequence>
<comment type="caution">
    <text evidence="1">The sequence shown here is derived from an EMBL/GenBank/DDBJ whole genome shotgun (WGS) entry which is preliminary data.</text>
</comment>
<evidence type="ECO:0000313" key="2">
    <source>
        <dbReference type="Proteomes" id="UP001233999"/>
    </source>
</evidence>
<name>A0AAD8EP23_DIPPU</name>
<dbReference type="EMBL" id="JASPKZ010001975">
    <property type="protein sequence ID" value="KAJ9596667.1"/>
    <property type="molecule type" value="Genomic_DNA"/>
</dbReference>
<reference evidence="1" key="2">
    <citation type="submission" date="2023-05" db="EMBL/GenBank/DDBJ databases">
        <authorList>
            <person name="Fouks B."/>
        </authorList>
    </citation>
    <scope>NUCLEOTIDE SEQUENCE</scope>
    <source>
        <strain evidence="1">Stay&amp;Tobe</strain>
        <tissue evidence="1">Testes</tissue>
    </source>
</reference>
<protein>
    <submittedName>
        <fullName evidence="1">Uncharacterized protein</fullName>
    </submittedName>
</protein>
<proteinExistence type="predicted"/>
<dbReference type="AlphaFoldDB" id="A0AAD8EP23"/>
<feature type="non-terminal residue" evidence="1">
    <location>
        <position position="61"/>
    </location>
</feature>
<keyword evidence="2" id="KW-1185">Reference proteome</keyword>
<accession>A0AAD8EP23</accession>
<evidence type="ECO:0000313" key="1">
    <source>
        <dbReference type="EMBL" id="KAJ9596667.1"/>
    </source>
</evidence>